<dbReference type="Proteomes" id="UP000266234">
    <property type="component" value="Unassembled WGS sequence"/>
</dbReference>
<accession>A0A395SCT1</accession>
<evidence type="ECO:0000313" key="2">
    <source>
        <dbReference type="EMBL" id="RGP69882.1"/>
    </source>
</evidence>
<feature type="region of interest" description="Disordered" evidence="1">
    <location>
        <begin position="505"/>
        <end position="538"/>
    </location>
</feature>
<dbReference type="STRING" id="694270.A0A395SCT1"/>
<feature type="compositionally biased region" description="Acidic residues" evidence="1">
    <location>
        <begin position="514"/>
        <end position="536"/>
    </location>
</feature>
<sequence>MKVNRAQERCLGGVMVWAISHDTEDARYSKALALMLGRKASKGSIDNTEKPGTWTKKPFEQCRWSNCKESCPKGWIHVGRSDNDGHDGELMYDETGCGGDGQHNFCCPPDEDIPECGWYNHGNGACQKSTSCPKGMSEIGSNQMYCNHKPMVQTACCTTESNSMKVYGQCTWGTYPDCDSKPSCPSGYHDPPVASSGSGSGGLQCNNAKTETGLELRSVQMRNYCCGTDPDMQFTDCIVYRNIGSPIKDHEGACRSNCPSDRVRVAIDWAFEACDIHPVGGQATCCKTTYAEDTWKPNENLDDYKETMADWIEDPYCPSPSKVLKRRELSSSSTELAVRADKTDSLTPEGMLIRILGSVGTQLMLDELRKIWNRAVRDRYFYLQTTYMSNYIRNNWRLDYEGPVAFARKILCYPGYWAQQIEAALSSDGDAKPDMMNCTYAYLCFAEGSCGDDGDDGTANAKRDLATLFSLHSNQLSHSSHRHHHTHHHLSRRLLEKRKSIVINIVEKKTPSDSESDGDSDGDSEGDSDGDSDDNGLIDSEYKLEVPAHPQIPSLAQDNPLRERVVELRERNNCLMGRVVMVEYKASRHDKMDLELEHVLDKNIYETFLEGSALGILPSGQISKYGPIPIRFWDEMSDTDLRKEPGVPKHPGSRKPQLGTLFERAYECLGSKFNDDIFMITQNEINDAKNFLFRFEQKPGENSIETRSSMVKESKRKSEDEWIDDTVVIFSRIRASFAVFSYMNLDETRTRLNRIIKDVYVQFKFAENVYNKKHPGEKVQLANYWLEYMTDHFAKVVSKFRTNIEGMDTQIEGLMKKHDVEEKYVVRARGLMAQFKEMANNRDVVRIDTTGFPAFNSPITDDDGDEEMGGT</sequence>
<dbReference type="AlphaFoldDB" id="A0A395SCT1"/>
<reference evidence="2 3" key="1">
    <citation type="journal article" date="2018" name="PLoS Pathog.">
        <title>Evolution of structural diversity of trichothecenes, a family of toxins produced by plant pathogenic and entomopathogenic fungi.</title>
        <authorList>
            <person name="Proctor R.H."/>
            <person name="McCormick S.P."/>
            <person name="Kim H.S."/>
            <person name="Cardoza R.E."/>
            <person name="Stanley A.M."/>
            <person name="Lindo L."/>
            <person name="Kelly A."/>
            <person name="Brown D.W."/>
            <person name="Lee T."/>
            <person name="Vaughan M.M."/>
            <person name="Alexander N.J."/>
            <person name="Busman M."/>
            <person name="Gutierrez S."/>
        </authorList>
    </citation>
    <scope>NUCLEOTIDE SEQUENCE [LARGE SCALE GENOMIC DNA]</scope>
    <source>
        <strain evidence="2 3">NRRL 20695</strain>
    </source>
</reference>
<name>A0A395SCT1_9HYPO</name>
<dbReference type="EMBL" id="PXOG01000178">
    <property type="protein sequence ID" value="RGP69882.1"/>
    <property type="molecule type" value="Genomic_DNA"/>
</dbReference>
<dbReference type="OrthoDB" id="73875at2759"/>
<evidence type="ECO:0000313" key="3">
    <source>
        <dbReference type="Proteomes" id="UP000266234"/>
    </source>
</evidence>
<protein>
    <submittedName>
        <fullName evidence="2">Uncharacterized protein</fullName>
    </submittedName>
</protein>
<evidence type="ECO:0000256" key="1">
    <source>
        <dbReference type="SAM" id="MobiDB-lite"/>
    </source>
</evidence>
<proteinExistence type="predicted"/>
<comment type="caution">
    <text evidence="2">The sequence shown here is derived from an EMBL/GenBank/DDBJ whole genome shotgun (WGS) entry which is preliminary data.</text>
</comment>
<organism evidence="2 3">
    <name type="scientific">Fusarium longipes</name>
    <dbReference type="NCBI Taxonomy" id="694270"/>
    <lineage>
        <taxon>Eukaryota</taxon>
        <taxon>Fungi</taxon>
        <taxon>Dikarya</taxon>
        <taxon>Ascomycota</taxon>
        <taxon>Pezizomycotina</taxon>
        <taxon>Sordariomycetes</taxon>
        <taxon>Hypocreomycetidae</taxon>
        <taxon>Hypocreales</taxon>
        <taxon>Nectriaceae</taxon>
        <taxon>Fusarium</taxon>
    </lineage>
</organism>
<gene>
    <name evidence="2" type="ORF">FLONG3_7637</name>
</gene>
<keyword evidence="3" id="KW-1185">Reference proteome</keyword>